<dbReference type="GO" id="GO:0046872">
    <property type="term" value="F:metal ion binding"/>
    <property type="evidence" value="ECO:0007669"/>
    <property type="project" value="UniProtKB-UniRule"/>
</dbReference>
<comment type="caution">
    <text evidence="9">Lacks conserved residue(s) required for the propagation of feature annotation.</text>
</comment>
<dbReference type="Proteomes" id="UP000799770">
    <property type="component" value="Unassembled WGS sequence"/>
</dbReference>
<evidence type="ECO:0000256" key="6">
    <source>
        <dbReference type="ARBA" id="ARBA00022729"/>
    </source>
</evidence>
<evidence type="ECO:0000313" key="13">
    <source>
        <dbReference type="Proteomes" id="UP000799770"/>
    </source>
</evidence>
<dbReference type="InterPro" id="IPR008427">
    <property type="entry name" value="Extracellular_membr_CFEM_dom"/>
</dbReference>
<keyword evidence="4" id="KW-0964">Secreted</keyword>
<evidence type="ECO:0000256" key="1">
    <source>
        <dbReference type="ARBA" id="ARBA00004589"/>
    </source>
</evidence>
<keyword evidence="9" id="KW-0408">Iron</keyword>
<gene>
    <name evidence="12" type="ORF">BDV96DRAFT_262634</name>
</gene>
<feature type="domain" description="CFEM" evidence="11">
    <location>
        <begin position="6"/>
        <end position="117"/>
    </location>
</feature>
<evidence type="ECO:0000256" key="8">
    <source>
        <dbReference type="ARBA" id="ARBA00023288"/>
    </source>
</evidence>
<evidence type="ECO:0000259" key="11">
    <source>
        <dbReference type="PROSITE" id="PS52012"/>
    </source>
</evidence>
<dbReference type="OrthoDB" id="3767534at2759"/>
<feature type="disulfide bond" evidence="9">
    <location>
        <begin position="48"/>
        <end position="55"/>
    </location>
</feature>
<keyword evidence="7 9" id="KW-1015">Disulfide bond</keyword>
<comment type="subcellular location">
    <subcellularLocation>
        <location evidence="1">Membrane</location>
        <topology evidence="1">Lipid-anchor</topology>
        <topology evidence="1">GPI-anchor</topology>
    </subcellularLocation>
    <subcellularLocation>
        <location evidence="2">Secreted</location>
    </subcellularLocation>
</comment>
<dbReference type="PROSITE" id="PS52012">
    <property type="entry name" value="CFEM"/>
    <property type="match status" value="1"/>
</dbReference>
<keyword evidence="9" id="KW-0479">Metal-binding</keyword>
<name>A0A6A5YPF2_9PLEO</name>
<dbReference type="GO" id="GO:0098552">
    <property type="term" value="C:side of membrane"/>
    <property type="evidence" value="ECO:0007669"/>
    <property type="project" value="UniProtKB-KW"/>
</dbReference>
<evidence type="ECO:0000256" key="9">
    <source>
        <dbReference type="PROSITE-ProRule" id="PRU01356"/>
    </source>
</evidence>
<evidence type="ECO:0000256" key="3">
    <source>
        <dbReference type="ARBA" id="ARBA00010031"/>
    </source>
</evidence>
<evidence type="ECO:0000256" key="4">
    <source>
        <dbReference type="ARBA" id="ARBA00022525"/>
    </source>
</evidence>
<keyword evidence="13" id="KW-1185">Reference proteome</keyword>
<keyword evidence="6 10" id="KW-0732">Signal</keyword>
<accession>A0A6A5YPF2</accession>
<keyword evidence="5" id="KW-0472">Membrane</keyword>
<keyword evidence="5" id="KW-0336">GPI-anchor</keyword>
<dbReference type="Pfam" id="PF05730">
    <property type="entry name" value="CFEM"/>
    <property type="match status" value="1"/>
</dbReference>
<feature type="chain" id="PRO_5025640210" description="CFEM domain-containing protein" evidence="10">
    <location>
        <begin position="21"/>
        <end position="117"/>
    </location>
</feature>
<keyword evidence="9" id="KW-0349">Heme</keyword>
<evidence type="ECO:0000256" key="7">
    <source>
        <dbReference type="ARBA" id="ARBA00023157"/>
    </source>
</evidence>
<keyword evidence="8" id="KW-0449">Lipoprotein</keyword>
<evidence type="ECO:0000256" key="5">
    <source>
        <dbReference type="ARBA" id="ARBA00022622"/>
    </source>
</evidence>
<comment type="similarity">
    <text evidence="3">Belongs to the RBT5 family.</text>
</comment>
<organism evidence="12 13">
    <name type="scientific">Lophiotrema nucula</name>
    <dbReference type="NCBI Taxonomy" id="690887"/>
    <lineage>
        <taxon>Eukaryota</taxon>
        <taxon>Fungi</taxon>
        <taxon>Dikarya</taxon>
        <taxon>Ascomycota</taxon>
        <taxon>Pezizomycotina</taxon>
        <taxon>Dothideomycetes</taxon>
        <taxon>Pleosporomycetidae</taxon>
        <taxon>Pleosporales</taxon>
        <taxon>Lophiotremataceae</taxon>
        <taxon>Lophiotrema</taxon>
    </lineage>
</organism>
<sequence length="117" mass="11399">MKSFTLVLTLALAFASSADAQTACSSVATAIPSCGQSCLLSAGSAVGCSSADYGCQCTSSSEIQATAINCVLGACDLGDALAVQSSASAVCACIATATPDAVAARAMQAAPGARFRY</sequence>
<dbReference type="EMBL" id="ML977348">
    <property type="protein sequence ID" value="KAF2108277.1"/>
    <property type="molecule type" value="Genomic_DNA"/>
</dbReference>
<proteinExistence type="inferred from homology"/>
<evidence type="ECO:0000256" key="10">
    <source>
        <dbReference type="SAM" id="SignalP"/>
    </source>
</evidence>
<reference evidence="12" key="1">
    <citation type="journal article" date="2020" name="Stud. Mycol.">
        <title>101 Dothideomycetes genomes: a test case for predicting lifestyles and emergence of pathogens.</title>
        <authorList>
            <person name="Haridas S."/>
            <person name="Albert R."/>
            <person name="Binder M."/>
            <person name="Bloem J."/>
            <person name="Labutti K."/>
            <person name="Salamov A."/>
            <person name="Andreopoulos B."/>
            <person name="Baker S."/>
            <person name="Barry K."/>
            <person name="Bills G."/>
            <person name="Bluhm B."/>
            <person name="Cannon C."/>
            <person name="Castanera R."/>
            <person name="Culley D."/>
            <person name="Daum C."/>
            <person name="Ezra D."/>
            <person name="Gonzalez J."/>
            <person name="Henrissat B."/>
            <person name="Kuo A."/>
            <person name="Liang C."/>
            <person name="Lipzen A."/>
            <person name="Lutzoni F."/>
            <person name="Magnuson J."/>
            <person name="Mondo S."/>
            <person name="Nolan M."/>
            <person name="Ohm R."/>
            <person name="Pangilinan J."/>
            <person name="Park H.-J."/>
            <person name="Ramirez L."/>
            <person name="Alfaro M."/>
            <person name="Sun H."/>
            <person name="Tritt A."/>
            <person name="Yoshinaga Y."/>
            <person name="Zwiers L.-H."/>
            <person name="Turgeon B."/>
            <person name="Goodwin S."/>
            <person name="Spatafora J."/>
            <person name="Crous P."/>
            <person name="Grigoriev I."/>
        </authorList>
    </citation>
    <scope>NUCLEOTIDE SEQUENCE</scope>
    <source>
        <strain evidence="12">CBS 627.86</strain>
    </source>
</reference>
<dbReference type="AlphaFoldDB" id="A0A6A5YPF2"/>
<feature type="signal peptide" evidence="10">
    <location>
        <begin position="1"/>
        <end position="20"/>
    </location>
</feature>
<dbReference type="SMART" id="SM00747">
    <property type="entry name" value="CFEM"/>
    <property type="match status" value="1"/>
</dbReference>
<evidence type="ECO:0000313" key="12">
    <source>
        <dbReference type="EMBL" id="KAF2108277.1"/>
    </source>
</evidence>
<dbReference type="GO" id="GO:0005576">
    <property type="term" value="C:extracellular region"/>
    <property type="evidence" value="ECO:0007669"/>
    <property type="project" value="UniProtKB-SubCell"/>
</dbReference>
<keyword evidence="5" id="KW-0325">Glycoprotein</keyword>
<evidence type="ECO:0000256" key="2">
    <source>
        <dbReference type="ARBA" id="ARBA00004613"/>
    </source>
</evidence>
<feature type="binding site" description="axial binding residue" evidence="9">
    <location>
        <position position="52"/>
    </location>
    <ligand>
        <name>heme</name>
        <dbReference type="ChEBI" id="CHEBI:30413"/>
    </ligand>
    <ligandPart>
        <name>Fe</name>
        <dbReference type="ChEBI" id="CHEBI:18248"/>
    </ligandPart>
</feature>
<protein>
    <recommendedName>
        <fullName evidence="11">CFEM domain-containing protein</fullName>
    </recommendedName>
</protein>